<evidence type="ECO:0000313" key="8">
    <source>
        <dbReference type="Proteomes" id="UP001583280"/>
    </source>
</evidence>
<dbReference type="InterPro" id="IPR011990">
    <property type="entry name" value="TPR-like_helical_dom_sf"/>
</dbReference>
<feature type="repeat" description="PPR" evidence="5">
    <location>
        <begin position="524"/>
        <end position="558"/>
    </location>
</feature>
<evidence type="ECO:0000256" key="2">
    <source>
        <dbReference type="ARBA" id="ARBA00022737"/>
    </source>
</evidence>
<accession>A0ABR3YGJ4</accession>
<dbReference type="Pfam" id="PF13041">
    <property type="entry name" value="PPR_2"/>
    <property type="match status" value="1"/>
</dbReference>
<organism evidence="7 8">
    <name type="scientific">Ceratocystis pirilliformis</name>
    <dbReference type="NCBI Taxonomy" id="259994"/>
    <lineage>
        <taxon>Eukaryota</taxon>
        <taxon>Fungi</taxon>
        <taxon>Dikarya</taxon>
        <taxon>Ascomycota</taxon>
        <taxon>Pezizomycotina</taxon>
        <taxon>Sordariomycetes</taxon>
        <taxon>Hypocreomycetidae</taxon>
        <taxon>Microascales</taxon>
        <taxon>Ceratocystidaceae</taxon>
        <taxon>Ceratocystis</taxon>
    </lineage>
</organism>
<evidence type="ECO:0000313" key="7">
    <source>
        <dbReference type="EMBL" id="KAL1886933.1"/>
    </source>
</evidence>
<sequence>MHRLCARRVSLARQGQPQLQSQISRAYTPTTIHIRAGSTSQPRNQESHAVGRRQPIPSSTAMLMPQKTQLQPHPNSHNAGQPRQQQSPQSQWTPKQSRSHNRKQALSKNWTSQNQHKDQANKYSKALTTEHSSKYETEPPKPSHKAPISLPDSWPYVTIHEPAIAKKPADLQGVWAIDFIRNLKDDCRSSLSALFKQVEENLLPLHRSVREHPTIRNYVSELLSQICRAKLQEPMEKSLPSITSLYQVQIAFGLQHSVNVLFEISLSQAEPLISILLNSAKLLMRESMLTKDPRDAIIDDQDAFWKLVITKPPPPGVPEVAGSLDLPKVTPAIVSEFKSAGVTLSKALEMLLPWHNPTSIPTLTRSLMTWYIIFSLCSHVTASPETRFVLIKPFLDSIMAALDIGQADISYMLSDHPKLLQGMNSLASTLPSKASNIINPTVVISSFHKQLSESLRTRDIYQAQQLFHQFPTAAFVGQTHITKDEREEQRLMLNYFVFVFCALKSGHYVDRVLTFLADSGFDIDSNTYTAMISGWKKSREPQKVEALWRMLKANDVPVDDIFWAARISALGHLGLNREAVNVLFEMDVTHKAKPQIHAAPSIGAVNSALASLFRCQDVEGARRILAWAGERKIEPDVITYNTLLEGLIRCDLAAETPKIIEAMRDRKIEPDIATYTILLEHALSNAASSTSADEQIQAVLDSFSVFANSEIAMQTATYAKMLHVVFTVGGATSAKAARVILQHMEANKVQPSTHIFTILVDNFFSQGDGAAVDSLIKQWKLTTRGPGTMLDSVFWETVISGFIALHNHEYAMHYFCVYCKLWPHVHMSLAMQAEVLLMLVELNLHKQALELVDREIDYASKNEVCADGRYWNHRFWQIAKETLGAEPGMG</sequence>
<dbReference type="InterPro" id="IPR002885">
    <property type="entry name" value="PPR_rpt"/>
</dbReference>
<keyword evidence="8" id="KW-1185">Reference proteome</keyword>
<feature type="compositionally biased region" description="Basic and acidic residues" evidence="6">
    <location>
        <begin position="131"/>
        <end position="141"/>
    </location>
</feature>
<name>A0ABR3YGJ4_9PEZI</name>
<dbReference type="PANTHER" id="PTHR47447">
    <property type="entry name" value="OS03G0856100 PROTEIN"/>
    <property type="match status" value="1"/>
</dbReference>
<evidence type="ECO:0000256" key="6">
    <source>
        <dbReference type="SAM" id="MobiDB-lite"/>
    </source>
</evidence>
<feature type="compositionally biased region" description="Polar residues" evidence="6">
    <location>
        <begin position="13"/>
        <end position="44"/>
    </location>
</feature>
<evidence type="ECO:0000256" key="3">
    <source>
        <dbReference type="ARBA" id="ARBA00044493"/>
    </source>
</evidence>
<comment type="subunit">
    <text evidence="4">Binds to mitochondrial small subunit 15S rRNA.</text>
</comment>
<dbReference type="Gene3D" id="1.25.40.10">
    <property type="entry name" value="Tetratricopeptide repeat domain"/>
    <property type="match status" value="3"/>
</dbReference>
<evidence type="ECO:0000256" key="4">
    <source>
        <dbReference type="ARBA" id="ARBA00044511"/>
    </source>
</evidence>
<protein>
    <recommendedName>
        <fullName evidence="9">Pentatricopeptide repeat-containing protein</fullName>
    </recommendedName>
</protein>
<evidence type="ECO:0000256" key="5">
    <source>
        <dbReference type="PROSITE-ProRule" id="PRU00708"/>
    </source>
</evidence>
<comment type="function">
    <text evidence="3">Regulates mitochondrial small subunit maturation by controlling 15S rRNA 5'-end processing. Localizes to the 5' precursor of the 15S rRNA in a position that is subsequently occupied by mS47 in the mature yeast mtSSU. Uses structure and sequence-specific RNA recognition, binding to a single-stranded region of the precursor and specifically recognizing bases -6 to -1. The exchange of Ccm1 for mS47 is coupled to the irreversible removal of precursor rRNA that is accompanied by conformational changes of the mitoribosomal proteins uS5m and mS26. These conformational changes signal completion of 5'-end rRNA processing through protection of the mature 5'-end of the 15S rRNA and stabilization of mS47. The removal of the 5' precursor together with the dissociation of Ccm1 may be catalyzed by the 5'-3' exoribonuclease Pet127. Involved in the specific removal of group I introns in mitochondrial encoded transcripts.</text>
</comment>
<dbReference type="PANTHER" id="PTHR47447:SF17">
    <property type="entry name" value="OS12G0638900 PROTEIN"/>
    <property type="match status" value="1"/>
</dbReference>
<comment type="similarity">
    <text evidence="1">Belongs to the CCM1 family.</text>
</comment>
<feature type="repeat" description="PPR" evidence="5">
    <location>
        <begin position="636"/>
        <end position="670"/>
    </location>
</feature>
<evidence type="ECO:0000256" key="1">
    <source>
        <dbReference type="ARBA" id="ARBA00006192"/>
    </source>
</evidence>
<feature type="region of interest" description="Disordered" evidence="6">
    <location>
        <begin position="9"/>
        <end position="150"/>
    </location>
</feature>
<dbReference type="Pfam" id="PF01535">
    <property type="entry name" value="PPR"/>
    <property type="match status" value="1"/>
</dbReference>
<comment type="caution">
    <text evidence="7">The sequence shown here is derived from an EMBL/GenBank/DDBJ whole genome shotgun (WGS) entry which is preliminary data.</text>
</comment>
<feature type="compositionally biased region" description="Polar residues" evidence="6">
    <location>
        <begin position="56"/>
        <end position="79"/>
    </location>
</feature>
<dbReference type="Proteomes" id="UP001583280">
    <property type="component" value="Unassembled WGS sequence"/>
</dbReference>
<reference evidence="7 8" key="1">
    <citation type="journal article" date="2024" name="IMA Fungus">
        <title>IMA Genome - F19 : A genome assembly and annotation guide to empower mycologists, including annotated draft genome sequences of Ceratocystis pirilliformis, Diaporthe australafricana, Fusarium ophioides, Paecilomyces lecythidis, and Sporothrix stenoceras.</title>
        <authorList>
            <person name="Aylward J."/>
            <person name="Wilson A.M."/>
            <person name="Visagie C.M."/>
            <person name="Spraker J."/>
            <person name="Barnes I."/>
            <person name="Buitendag C."/>
            <person name="Ceriani C."/>
            <person name="Del Mar Angel L."/>
            <person name="du Plessis D."/>
            <person name="Fuchs T."/>
            <person name="Gasser K."/>
            <person name="Kramer D."/>
            <person name="Li W."/>
            <person name="Munsamy K."/>
            <person name="Piso A."/>
            <person name="Price J.L."/>
            <person name="Sonnekus B."/>
            <person name="Thomas C."/>
            <person name="van der Nest A."/>
            <person name="van Dijk A."/>
            <person name="van Heerden A."/>
            <person name="van Vuuren N."/>
            <person name="Yilmaz N."/>
            <person name="Duong T.A."/>
            <person name="van der Merwe N.A."/>
            <person name="Wingfield M.J."/>
            <person name="Wingfield B.D."/>
        </authorList>
    </citation>
    <scope>NUCLEOTIDE SEQUENCE [LARGE SCALE GENOMIC DNA]</scope>
    <source>
        <strain evidence="7 8">CMW 12675</strain>
    </source>
</reference>
<evidence type="ECO:0008006" key="9">
    <source>
        <dbReference type="Google" id="ProtNLM"/>
    </source>
</evidence>
<dbReference type="EMBL" id="JAWDJO010000390">
    <property type="protein sequence ID" value="KAL1886933.1"/>
    <property type="molecule type" value="Genomic_DNA"/>
</dbReference>
<feature type="compositionally biased region" description="Low complexity" evidence="6">
    <location>
        <begin position="81"/>
        <end position="96"/>
    </location>
</feature>
<proteinExistence type="inferred from homology"/>
<dbReference type="NCBIfam" id="TIGR00756">
    <property type="entry name" value="PPR"/>
    <property type="match status" value="1"/>
</dbReference>
<gene>
    <name evidence="7" type="ORF">Cpir12675_006839</name>
</gene>
<dbReference type="PROSITE" id="PS51375">
    <property type="entry name" value="PPR"/>
    <property type="match status" value="2"/>
</dbReference>
<keyword evidence="2" id="KW-0677">Repeat</keyword>